<dbReference type="Pfam" id="PF01645">
    <property type="entry name" value="Glu_synthase"/>
    <property type="match status" value="1"/>
</dbReference>
<proteinExistence type="inferred from homology"/>
<evidence type="ECO:0000259" key="3">
    <source>
        <dbReference type="Pfam" id="PF01645"/>
    </source>
</evidence>
<protein>
    <recommendedName>
        <fullName evidence="3">Glutamate synthase domain-containing protein</fullName>
    </recommendedName>
</protein>
<evidence type="ECO:0000313" key="5">
    <source>
        <dbReference type="Proteomes" id="UP000229385"/>
    </source>
</evidence>
<dbReference type="SUPFAM" id="SSF51395">
    <property type="entry name" value="FMN-linked oxidoreductases"/>
    <property type="match status" value="1"/>
</dbReference>
<dbReference type="GO" id="GO:0006537">
    <property type="term" value="P:glutamate biosynthetic process"/>
    <property type="evidence" value="ECO:0007669"/>
    <property type="project" value="InterPro"/>
</dbReference>
<dbReference type="PANTHER" id="PTHR43819:SF1">
    <property type="entry name" value="ARCHAEAL-TYPE GLUTAMATE SYNTHASE [NADPH]"/>
    <property type="match status" value="1"/>
</dbReference>
<name>A0A2M7XDI4_9BACT</name>
<sequence length="509" mass="55268">IGSAIVYQSLEPFRFMGPILFSGHLVGMFAFEIYCRFCQRQHTIYRLYGQLASYREFKEWAKPKELDYNTEPDKRIGTSRRAQESVQASAHGDSGLESHRSGLDPDRVGALMRRTQTLRRVDNRIPLHASILRGVRLGVYGVVHDRPLVGVSGMALGTLTRQAVSALSIGGAEAGVIVNTGEGGVATYHVEGGDACQVELQFGTGYFGCRTLVGGFDLEKLVALVARFPQIVSIQIKGSQGAKAGHGGFLPREKIEPEYAQIRGIPMDRDCESPPVHSAFVGPEGLVRFIACIRKATGKPITFKMAIGSVTEFDELCQAIVAFPEGAPDAIQIDGGEGGTGAAYMEVFGQAALPLNDAIQVADLLLRRYNLRDRVKLIGSGQVFQADHIARVMALGADAVMTARGAKYALGCVAAGACHKPGECPSGVANHGEALDVSVRSKYIANYYRRLIDRLVIFVEPMGLNDIAHLVGTRTQFMEMRQVKIWRMSDVHMRMALEGANPVDSLLAT</sequence>
<feature type="region of interest" description="Disordered" evidence="2">
    <location>
        <begin position="68"/>
        <end position="105"/>
    </location>
</feature>
<comment type="similarity">
    <text evidence="1">Belongs to the glutamate synthase family.</text>
</comment>
<dbReference type="InterPro" id="IPR024188">
    <property type="entry name" value="GltB"/>
</dbReference>
<evidence type="ECO:0000256" key="1">
    <source>
        <dbReference type="ARBA" id="ARBA00009716"/>
    </source>
</evidence>
<dbReference type="InterPro" id="IPR013785">
    <property type="entry name" value="Aldolase_TIM"/>
</dbReference>
<evidence type="ECO:0000256" key="2">
    <source>
        <dbReference type="SAM" id="MobiDB-lite"/>
    </source>
</evidence>
<reference evidence="5" key="1">
    <citation type="submission" date="2017-09" db="EMBL/GenBank/DDBJ databases">
        <title>Depth-based differentiation of microbial function through sediment-hosted aquifers and enrichment of novel symbionts in the deep terrestrial subsurface.</title>
        <authorList>
            <person name="Probst A.J."/>
            <person name="Ladd B."/>
            <person name="Jarett J.K."/>
            <person name="Geller-Mcgrath D.E."/>
            <person name="Sieber C.M.K."/>
            <person name="Emerson J.B."/>
            <person name="Anantharaman K."/>
            <person name="Thomas B.C."/>
            <person name="Malmstrom R."/>
            <person name="Stieglmeier M."/>
            <person name="Klingl A."/>
            <person name="Woyke T."/>
            <person name="Ryan C.M."/>
            <person name="Banfield J.F."/>
        </authorList>
    </citation>
    <scope>NUCLEOTIDE SEQUENCE [LARGE SCALE GENOMIC DNA]</scope>
</reference>
<dbReference type="Gene3D" id="3.20.20.70">
    <property type="entry name" value="Aldolase class I"/>
    <property type="match status" value="1"/>
</dbReference>
<dbReference type="PIRSF" id="PIRSF006429">
    <property type="entry name" value="GOGAT_lg_2"/>
    <property type="match status" value="1"/>
</dbReference>
<feature type="non-terminal residue" evidence="4">
    <location>
        <position position="1"/>
    </location>
</feature>
<feature type="compositionally biased region" description="Basic and acidic residues" evidence="2">
    <location>
        <begin position="94"/>
        <end position="105"/>
    </location>
</feature>
<dbReference type="EMBL" id="PFWU01000015">
    <property type="protein sequence ID" value="PJA45939.1"/>
    <property type="molecule type" value="Genomic_DNA"/>
</dbReference>
<dbReference type="AlphaFoldDB" id="A0A2M7XDI4"/>
<dbReference type="CDD" id="cd02808">
    <property type="entry name" value="GltS_FMN"/>
    <property type="match status" value="1"/>
</dbReference>
<accession>A0A2M7XDI4</accession>
<dbReference type="GO" id="GO:0015930">
    <property type="term" value="F:glutamate synthase activity"/>
    <property type="evidence" value="ECO:0007669"/>
    <property type="project" value="InterPro"/>
</dbReference>
<evidence type="ECO:0000313" key="4">
    <source>
        <dbReference type="EMBL" id="PJA45939.1"/>
    </source>
</evidence>
<dbReference type="Proteomes" id="UP000229385">
    <property type="component" value="Unassembled WGS sequence"/>
</dbReference>
<comment type="caution">
    <text evidence="4">The sequence shown here is derived from an EMBL/GenBank/DDBJ whole genome shotgun (WGS) entry which is preliminary data.</text>
</comment>
<dbReference type="InterPro" id="IPR002932">
    <property type="entry name" value="Glu_synthdom"/>
</dbReference>
<gene>
    <name evidence="4" type="ORF">CO174_01225</name>
</gene>
<feature type="domain" description="Glutamate synthase" evidence="3">
    <location>
        <begin position="149"/>
        <end position="463"/>
    </location>
</feature>
<organism evidence="4 5">
    <name type="scientific">Candidatus Uhrbacteria bacterium CG_4_9_14_3_um_filter_50_9</name>
    <dbReference type="NCBI Taxonomy" id="1975035"/>
    <lineage>
        <taxon>Bacteria</taxon>
        <taxon>Candidatus Uhriibacteriota</taxon>
    </lineage>
</organism>
<dbReference type="PANTHER" id="PTHR43819">
    <property type="entry name" value="ARCHAEAL-TYPE GLUTAMATE SYNTHASE [NADPH]"/>
    <property type="match status" value="1"/>
</dbReference>